<evidence type="ECO:0000313" key="3">
    <source>
        <dbReference type="Proteomes" id="UP000184128"/>
    </source>
</evidence>
<gene>
    <name evidence="2" type="ORF">SAMN02745249_00583</name>
</gene>
<evidence type="ECO:0000259" key="1">
    <source>
        <dbReference type="PROSITE" id="PS51186"/>
    </source>
</evidence>
<dbReference type="SUPFAM" id="SSF55729">
    <property type="entry name" value="Acyl-CoA N-acyltransferases (Nat)"/>
    <property type="match status" value="1"/>
</dbReference>
<keyword evidence="3" id="KW-1185">Reference proteome</keyword>
<reference evidence="2 3" key="1">
    <citation type="submission" date="2016-11" db="EMBL/GenBank/DDBJ databases">
        <authorList>
            <person name="Jaros S."/>
            <person name="Januszkiewicz K."/>
            <person name="Wedrychowicz H."/>
        </authorList>
    </citation>
    <scope>NUCLEOTIDE SEQUENCE [LARGE SCALE GENOMIC DNA]</scope>
    <source>
        <strain evidence="2 3">DSM 15692</strain>
    </source>
</reference>
<dbReference type="PANTHER" id="PTHR43451:SF1">
    <property type="entry name" value="ACETYLTRANSFERASE"/>
    <property type="match status" value="1"/>
</dbReference>
<dbReference type="OrthoDB" id="424368at2"/>
<dbReference type="PANTHER" id="PTHR43451">
    <property type="entry name" value="ACETYLTRANSFERASE (GNAT) FAMILY PROTEIN"/>
    <property type="match status" value="1"/>
</dbReference>
<dbReference type="InterPro" id="IPR016181">
    <property type="entry name" value="Acyl_CoA_acyltransferase"/>
</dbReference>
<dbReference type="AlphaFoldDB" id="A0A1M4U4J5"/>
<proteinExistence type="predicted"/>
<feature type="domain" description="N-acetyltransferase" evidence="1">
    <location>
        <begin position="1"/>
        <end position="157"/>
    </location>
</feature>
<protein>
    <submittedName>
        <fullName evidence="2">Acetyltransferase, GNAT family</fullName>
    </submittedName>
</protein>
<dbReference type="InterPro" id="IPR052564">
    <property type="entry name" value="N-acetyltrans/Recomb-assoc"/>
</dbReference>
<dbReference type="Proteomes" id="UP000184128">
    <property type="component" value="Unassembled WGS sequence"/>
</dbReference>
<dbReference type="RefSeq" id="WP_073296112.1">
    <property type="nucleotide sequence ID" value="NZ_FQUF01000007.1"/>
</dbReference>
<dbReference type="EMBL" id="FQUF01000007">
    <property type="protein sequence ID" value="SHE51556.1"/>
    <property type="molecule type" value="Genomic_DNA"/>
</dbReference>
<dbReference type="Gene3D" id="3.40.630.30">
    <property type="match status" value="1"/>
</dbReference>
<dbReference type="GO" id="GO:0016747">
    <property type="term" value="F:acyltransferase activity, transferring groups other than amino-acyl groups"/>
    <property type="evidence" value="ECO:0007669"/>
    <property type="project" value="InterPro"/>
</dbReference>
<organism evidence="2 3">
    <name type="scientific">Atopostipes suicloacalis DSM 15692</name>
    <dbReference type="NCBI Taxonomy" id="1121025"/>
    <lineage>
        <taxon>Bacteria</taxon>
        <taxon>Bacillati</taxon>
        <taxon>Bacillota</taxon>
        <taxon>Bacilli</taxon>
        <taxon>Lactobacillales</taxon>
        <taxon>Carnobacteriaceae</taxon>
        <taxon>Atopostipes</taxon>
    </lineage>
</organism>
<dbReference type="PROSITE" id="PS51186">
    <property type="entry name" value="GNAT"/>
    <property type="match status" value="1"/>
</dbReference>
<evidence type="ECO:0000313" key="2">
    <source>
        <dbReference type="EMBL" id="SHE51556.1"/>
    </source>
</evidence>
<dbReference type="STRING" id="1121025.SAMN02745249_00583"/>
<sequence length="158" mass="18494">MIIRKFQHSDINQIVLLFYKTVHSVNAADYSIEQLNAWASKNEIEERMKNWPKSLNNNFSYVVEKNNKIVGFSDMTYKGYLDRLYVHKDFQEQGIATALVNKIEAVARKNNLLKVYTEASITAKIFFKKRGYTIIKSQNVERKGIVLSNYLMVKELIY</sequence>
<name>A0A1M4U4J5_9LACT</name>
<dbReference type="Pfam" id="PF13673">
    <property type="entry name" value="Acetyltransf_10"/>
    <property type="match status" value="1"/>
</dbReference>
<dbReference type="CDD" id="cd04301">
    <property type="entry name" value="NAT_SF"/>
    <property type="match status" value="1"/>
</dbReference>
<dbReference type="InterPro" id="IPR000182">
    <property type="entry name" value="GNAT_dom"/>
</dbReference>
<accession>A0A1M4U4J5</accession>
<keyword evidence="2" id="KW-0808">Transferase</keyword>